<dbReference type="STRING" id="455432.AWN90_23090"/>
<dbReference type="InterPro" id="IPR042097">
    <property type="entry name" value="Aminopeptidase_N-like_N_sf"/>
</dbReference>
<reference evidence="1 2" key="1">
    <citation type="submission" date="2016-04" db="EMBL/GenBank/DDBJ databases">
        <authorList>
            <person name="Evans L.H."/>
            <person name="Alamgir A."/>
            <person name="Owens N."/>
            <person name="Weber N.D."/>
            <person name="Virtaneva K."/>
            <person name="Barbian K."/>
            <person name="Babar A."/>
            <person name="Rosenke K."/>
        </authorList>
    </citation>
    <scope>NUCLEOTIDE SEQUENCE [LARGE SCALE GENOMIC DNA]</scope>
    <source>
        <strain evidence="1 2">IFM 0406</strain>
    </source>
</reference>
<dbReference type="SUPFAM" id="SSF63737">
    <property type="entry name" value="Leukotriene A4 hydrolase N-terminal domain"/>
    <property type="match status" value="1"/>
</dbReference>
<comment type="caution">
    <text evidence="1">The sequence shown here is derived from an EMBL/GenBank/DDBJ whole genome shotgun (WGS) entry which is preliminary data.</text>
</comment>
<organism evidence="1 2">
    <name type="scientific">Nocardia terpenica</name>
    <dbReference type="NCBI Taxonomy" id="455432"/>
    <lineage>
        <taxon>Bacteria</taxon>
        <taxon>Bacillati</taxon>
        <taxon>Actinomycetota</taxon>
        <taxon>Actinomycetes</taxon>
        <taxon>Mycobacteriales</taxon>
        <taxon>Nocardiaceae</taxon>
        <taxon>Nocardia</taxon>
    </lineage>
</organism>
<evidence type="ECO:0000313" key="1">
    <source>
        <dbReference type="EMBL" id="KZM74905.1"/>
    </source>
</evidence>
<evidence type="ECO:0000313" key="2">
    <source>
        <dbReference type="Proteomes" id="UP000076512"/>
    </source>
</evidence>
<sequence length="80" mass="8545">MALCLAGVPALADPPWGNPTPGSDGLNDPYYPKDGNGGYTINHYDLAVDYDPPTHNLIGKATLSASATQDLSQFELYYDV</sequence>
<gene>
    <name evidence="1" type="ORF">AWN90_23090</name>
</gene>
<dbReference type="AlphaFoldDB" id="A0A161WP52"/>
<dbReference type="Proteomes" id="UP000076512">
    <property type="component" value="Unassembled WGS sequence"/>
</dbReference>
<accession>A0A161WP52</accession>
<protein>
    <submittedName>
        <fullName evidence="1">Uncharacterized protein</fullName>
    </submittedName>
</protein>
<keyword evidence="2" id="KW-1185">Reference proteome</keyword>
<name>A0A161WP52_9NOCA</name>
<dbReference type="EMBL" id="LWGR01000004">
    <property type="protein sequence ID" value="KZM74905.1"/>
    <property type="molecule type" value="Genomic_DNA"/>
</dbReference>
<proteinExistence type="predicted"/>